<name>J6F360_TRIAS</name>
<dbReference type="VEuPathDB" id="FungiDB:A1Q1_07401"/>
<protein>
    <recommendedName>
        <fullName evidence="4">F-box domain-containing protein</fullName>
    </recommendedName>
</protein>
<sequence>MISGIRRLIVRLFHLLRKLVGLSVSSPSTETAALVDHNCFPHIWDTIVNNAPPESLAVLTRVSRESRRHALSRFTHLYGLYVSVVEPKPRIKAALSYFEGTVSIPLDADHRKKIPHILFKGDLDGRILRLSKLPSDVFNNVEVIDVGCCGAETKLRLLAIPSLRVVRIRTNMTSTFWVPPTVTTVVISGILSIDFIKDTSIDTLVIVFGSLPESHQCMRLSKQIKNVVIICFGDQRDYLMNLWPLLEVTVRIGAQLTLVGSSPSTEPWDGPEALAYSLHNIGIRIWQSPVGHHVRTSGLVTHQDEKEFRAEVGEDAWALYSNVPLPLRCDCTSQGLGQQQGPCLIPLN</sequence>
<keyword evidence="1" id="KW-0732">Signal</keyword>
<evidence type="ECO:0000313" key="3">
    <source>
        <dbReference type="Proteomes" id="UP000002748"/>
    </source>
</evidence>
<dbReference type="KEGG" id="tasa:A1Q1_07401"/>
<organism evidence="2 3">
    <name type="scientific">Trichosporon asahii var. asahii (strain ATCC 90039 / CBS 2479 / JCM 2466 / KCTC 7840 / NBRC 103889/ NCYC 2677 / UAMH 7654)</name>
    <name type="common">Yeast</name>
    <dbReference type="NCBI Taxonomy" id="1186058"/>
    <lineage>
        <taxon>Eukaryota</taxon>
        <taxon>Fungi</taxon>
        <taxon>Dikarya</taxon>
        <taxon>Basidiomycota</taxon>
        <taxon>Agaricomycotina</taxon>
        <taxon>Tremellomycetes</taxon>
        <taxon>Trichosporonales</taxon>
        <taxon>Trichosporonaceae</taxon>
        <taxon>Trichosporon</taxon>
    </lineage>
</organism>
<proteinExistence type="predicted"/>
<feature type="signal peptide" evidence="1">
    <location>
        <begin position="1"/>
        <end position="21"/>
    </location>
</feature>
<evidence type="ECO:0000256" key="1">
    <source>
        <dbReference type="SAM" id="SignalP"/>
    </source>
</evidence>
<gene>
    <name evidence="2" type="ORF">A1Q1_07401</name>
</gene>
<comment type="caution">
    <text evidence="2">The sequence shown here is derived from an EMBL/GenBank/DDBJ whole genome shotgun (WGS) entry which is preliminary data.</text>
</comment>
<dbReference type="EMBL" id="ALBS01000057">
    <property type="protein sequence ID" value="EJT51429.1"/>
    <property type="molecule type" value="Genomic_DNA"/>
</dbReference>
<dbReference type="Proteomes" id="UP000002748">
    <property type="component" value="Unassembled WGS sequence"/>
</dbReference>
<evidence type="ECO:0008006" key="4">
    <source>
        <dbReference type="Google" id="ProtNLM"/>
    </source>
</evidence>
<dbReference type="AlphaFoldDB" id="J6F360"/>
<dbReference type="HOGENOM" id="CLU_797372_0_0_1"/>
<dbReference type="GeneID" id="25990913"/>
<evidence type="ECO:0000313" key="2">
    <source>
        <dbReference type="EMBL" id="EJT51429.1"/>
    </source>
</evidence>
<reference evidence="2 3" key="1">
    <citation type="journal article" date="2012" name="Eukaryot. Cell">
        <title>Draft genome sequence of CBS 2479, the standard type strain of Trichosporon asahii.</title>
        <authorList>
            <person name="Yang R.Y."/>
            <person name="Li H.T."/>
            <person name="Zhu H."/>
            <person name="Zhou G.P."/>
            <person name="Wang M."/>
            <person name="Wang L."/>
        </authorList>
    </citation>
    <scope>NUCLEOTIDE SEQUENCE [LARGE SCALE GENOMIC DNA]</scope>
    <source>
        <strain evidence="3">ATCC 90039 / CBS 2479 / JCM 2466 / KCTC 7840 / NCYC 2677 / UAMH 7654</strain>
    </source>
</reference>
<dbReference type="RefSeq" id="XP_014183112.1">
    <property type="nucleotide sequence ID" value="XM_014327637.1"/>
</dbReference>
<feature type="chain" id="PRO_5003787366" description="F-box domain-containing protein" evidence="1">
    <location>
        <begin position="22"/>
        <end position="348"/>
    </location>
</feature>
<accession>J6F360</accession>